<evidence type="ECO:0000313" key="4">
    <source>
        <dbReference type="Proteomes" id="UP001082703"/>
    </source>
</evidence>
<dbReference type="RefSeq" id="WP_268058738.1">
    <property type="nucleotide sequence ID" value="NZ_JAPOHA010000010.1"/>
</dbReference>
<evidence type="ECO:0000256" key="2">
    <source>
        <dbReference type="SAM" id="Phobius"/>
    </source>
</evidence>
<organism evidence="3 4">
    <name type="scientific">Caproiciproducens galactitolivorans</name>
    <dbReference type="NCBI Taxonomy" id="642589"/>
    <lineage>
        <taxon>Bacteria</taxon>
        <taxon>Bacillati</taxon>
        <taxon>Bacillota</taxon>
        <taxon>Clostridia</taxon>
        <taxon>Eubacteriales</taxon>
        <taxon>Acutalibacteraceae</taxon>
        <taxon>Caproiciproducens</taxon>
    </lineage>
</organism>
<feature type="region of interest" description="Disordered" evidence="1">
    <location>
        <begin position="101"/>
        <end position="128"/>
    </location>
</feature>
<name>A0ABT4BUU8_9FIRM</name>
<dbReference type="EMBL" id="JAPOHA010000010">
    <property type="protein sequence ID" value="MCY1714682.1"/>
    <property type="molecule type" value="Genomic_DNA"/>
</dbReference>
<keyword evidence="2" id="KW-0812">Transmembrane</keyword>
<keyword evidence="4" id="KW-1185">Reference proteome</keyword>
<feature type="transmembrane region" description="Helical" evidence="2">
    <location>
        <begin position="46"/>
        <end position="68"/>
    </location>
</feature>
<feature type="transmembrane region" description="Helical" evidence="2">
    <location>
        <begin position="74"/>
        <end position="95"/>
    </location>
</feature>
<evidence type="ECO:0008006" key="5">
    <source>
        <dbReference type="Google" id="ProtNLM"/>
    </source>
</evidence>
<evidence type="ECO:0000313" key="3">
    <source>
        <dbReference type="EMBL" id="MCY1714682.1"/>
    </source>
</evidence>
<gene>
    <name evidence="3" type="ORF">OUY18_10490</name>
</gene>
<reference evidence="3 4" key="1">
    <citation type="submission" date="2022-11" db="EMBL/GenBank/DDBJ databases">
        <authorList>
            <person name="Caiyu Z."/>
        </authorList>
    </citation>
    <scope>NUCLEOTIDE SEQUENCE [LARGE SCALE GENOMIC DNA]</scope>
    <source>
        <strain evidence="3 4">YR-4</strain>
    </source>
</reference>
<sequence length="144" mass="16479">MKKFRKARCPHCGRKLGFLQTWSIKTQGEFECPKCGGFSNIELDPAVYLFSILAIILGGLVYLIRMIAVKSLSIPTILFAVLPYFVFYLISVYLVRLRKPESGRRAPAQHRSAYEASRSRYAQRPRDPNIDKTIVVGNFSKYSR</sequence>
<evidence type="ECO:0000256" key="1">
    <source>
        <dbReference type="SAM" id="MobiDB-lite"/>
    </source>
</evidence>
<keyword evidence="2" id="KW-0472">Membrane</keyword>
<proteinExistence type="predicted"/>
<comment type="caution">
    <text evidence="3">The sequence shown here is derived from an EMBL/GenBank/DDBJ whole genome shotgun (WGS) entry which is preliminary data.</text>
</comment>
<protein>
    <recommendedName>
        <fullName evidence="5">Cxxc_20_cxxc protein</fullName>
    </recommendedName>
</protein>
<dbReference type="Proteomes" id="UP001082703">
    <property type="component" value="Unassembled WGS sequence"/>
</dbReference>
<accession>A0ABT4BUU8</accession>
<keyword evidence="2" id="KW-1133">Transmembrane helix</keyword>